<dbReference type="Gene3D" id="3.40.1580.10">
    <property type="entry name" value="SMI1/KNR4-like"/>
    <property type="match status" value="1"/>
</dbReference>
<dbReference type="RefSeq" id="WP_233086500.1">
    <property type="nucleotide sequence ID" value="NZ_BAABWN010000001.1"/>
</dbReference>
<protein>
    <submittedName>
        <fullName evidence="1">SMI1/KNR4 family protein</fullName>
    </submittedName>
</protein>
<organism evidence="1 2">
    <name type="scientific">Sessilibacter corallicola</name>
    <dbReference type="NCBI Taxonomy" id="2904075"/>
    <lineage>
        <taxon>Bacteria</taxon>
        <taxon>Pseudomonadati</taxon>
        <taxon>Pseudomonadota</taxon>
        <taxon>Gammaproteobacteria</taxon>
        <taxon>Cellvibrionales</taxon>
        <taxon>Cellvibrionaceae</taxon>
        <taxon>Sessilibacter</taxon>
    </lineage>
</organism>
<gene>
    <name evidence="1" type="ORF">NBRC116591_02810</name>
</gene>
<evidence type="ECO:0000313" key="1">
    <source>
        <dbReference type="EMBL" id="GAA6166471.1"/>
    </source>
</evidence>
<evidence type="ECO:0000313" key="2">
    <source>
        <dbReference type="Proteomes" id="UP001465153"/>
    </source>
</evidence>
<reference evidence="1 2" key="1">
    <citation type="submission" date="2024-04" db="EMBL/GenBank/DDBJ databases">
        <title>Draft genome sequence of Sessilibacter corallicola NBRC 116591.</title>
        <authorList>
            <person name="Miyakawa T."/>
            <person name="Kusuya Y."/>
            <person name="Miura T."/>
        </authorList>
    </citation>
    <scope>NUCLEOTIDE SEQUENCE [LARGE SCALE GENOMIC DNA]</scope>
    <source>
        <strain evidence="1 2">KU-00831-HH</strain>
    </source>
</reference>
<dbReference type="Proteomes" id="UP001465153">
    <property type="component" value="Unassembled WGS sequence"/>
</dbReference>
<dbReference type="Pfam" id="PF14567">
    <property type="entry name" value="SUKH_5"/>
    <property type="match status" value="1"/>
</dbReference>
<keyword evidence="2" id="KW-1185">Reference proteome</keyword>
<dbReference type="EMBL" id="BAABWN010000001">
    <property type="protein sequence ID" value="GAA6166471.1"/>
    <property type="molecule type" value="Genomic_DNA"/>
</dbReference>
<proteinExistence type="predicted"/>
<comment type="caution">
    <text evidence="1">The sequence shown here is derived from an EMBL/GenBank/DDBJ whole genome shotgun (WGS) entry which is preliminary data.</text>
</comment>
<dbReference type="InterPro" id="IPR037883">
    <property type="entry name" value="Knr4/Smi1-like_sf"/>
</dbReference>
<accession>A0ABQ0A496</accession>
<sequence length="136" mass="15281">MGDSIIERLKNAAQQTLLSPPVPTMDDLVTVQEEMLITMPAEYREFLFTAADLVIGTLEPCTISDPGLHTYLPEVAASAWDQGVPREYIPFCANEDGYFVISQGGEVSFWDRYEGEVSGEEWGSIWQWADSVWLDQ</sequence>
<dbReference type="SUPFAM" id="SSF160631">
    <property type="entry name" value="SMI1/KNR4-like"/>
    <property type="match status" value="1"/>
</dbReference>
<name>A0ABQ0A496_9GAMM</name>